<dbReference type="PRINTS" id="PR01217">
    <property type="entry name" value="PRICHEXTENSN"/>
</dbReference>
<dbReference type="Proteomes" id="UP000316083">
    <property type="component" value="Unassembled WGS sequence"/>
</dbReference>
<keyword evidence="3 8" id="KW-0418">Kinase</keyword>
<evidence type="ECO:0000313" key="8">
    <source>
        <dbReference type="EMBL" id="TWA70019.1"/>
    </source>
</evidence>
<dbReference type="EMBL" id="VITF01000004">
    <property type="protein sequence ID" value="TWA70019.1"/>
    <property type="molecule type" value="Genomic_DNA"/>
</dbReference>
<dbReference type="InterPro" id="IPR000719">
    <property type="entry name" value="Prot_kinase_dom"/>
</dbReference>
<keyword evidence="1" id="KW-0808">Transferase</keyword>
<evidence type="ECO:0000313" key="9">
    <source>
        <dbReference type="Proteomes" id="UP000316083"/>
    </source>
</evidence>
<dbReference type="PANTHER" id="PTHR43289">
    <property type="entry name" value="MITOGEN-ACTIVATED PROTEIN KINASE KINASE KINASE 20-RELATED"/>
    <property type="match status" value="1"/>
</dbReference>
<feature type="compositionally biased region" description="Low complexity" evidence="6">
    <location>
        <begin position="54"/>
        <end position="72"/>
    </location>
</feature>
<dbReference type="Pfam" id="PF00069">
    <property type="entry name" value="Pkinase"/>
    <property type="match status" value="1"/>
</dbReference>
<dbReference type="Gene3D" id="3.30.200.20">
    <property type="entry name" value="Phosphorylase Kinase, domain 1"/>
    <property type="match status" value="1"/>
</dbReference>
<gene>
    <name evidence="8" type="ORF">FBZ82_104179</name>
</gene>
<evidence type="ECO:0000256" key="4">
    <source>
        <dbReference type="ARBA" id="ARBA00022840"/>
    </source>
</evidence>
<protein>
    <submittedName>
        <fullName evidence="8">Serine/threonine protein kinase</fullName>
    </submittedName>
</protein>
<accession>A0A560BC06</accession>
<evidence type="ECO:0000259" key="7">
    <source>
        <dbReference type="PROSITE" id="PS50011"/>
    </source>
</evidence>
<dbReference type="InterPro" id="IPR017441">
    <property type="entry name" value="Protein_kinase_ATP_BS"/>
</dbReference>
<organism evidence="8 9">
    <name type="scientific">Azospirillum brasilense</name>
    <dbReference type="NCBI Taxonomy" id="192"/>
    <lineage>
        <taxon>Bacteria</taxon>
        <taxon>Pseudomonadati</taxon>
        <taxon>Pseudomonadota</taxon>
        <taxon>Alphaproteobacteria</taxon>
        <taxon>Rhodospirillales</taxon>
        <taxon>Azospirillaceae</taxon>
        <taxon>Azospirillum</taxon>
    </lineage>
</organism>
<evidence type="ECO:0000256" key="3">
    <source>
        <dbReference type="ARBA" id="ARBA00022777"/>
    </source>
</evidence>
<evidence type="ECO:0000256" key="6">
    <source>
        <dbReference type="SAM" id="MobiDB-lite"/>
    </source>
</evidence>
<feature type="domain" description="Protein kinase" evidence="7">
    <location>
        <begin position="90"/>
        <end position="358"/>
    </location>
</feature>
<dbReference type="GO" id="GO:0004674">
    <property type="term" value="F:protein serine/threonine kinase activity"/>
    <property type="evidence" value="ECO:0007669"/>
    <property type="project" value="UniProtKB-KW"/>
</dbReference>
<feature type="compositionally biased region" description="Pro residues" evidence="6">
    <location>
        <begin position="493"/>
        <end position="504"/>
    </location>
</feature>
<dbReference type="Gene3D" id="1.10.510.10">
    <property type="entry name" value="Transferase(Phosphotransferase) domain 1"/>
    <property type="match status" value="1"/>
</dbReference>
<feature type="region of interest" description="Disordered" evidence="6">
    <location>
        <begin position="398"/>
        <end position="504"/>
    </location>
</feature>
<dbReference type="GO" id="GO:0005524">
    <property type="term" value="F:ATP binding"/>
    <property type="evidence" value="ECO:0007669"/>
    <property type="project" value="UniProtKB-UniRule"/>
</dbReference>
<dbReference type="PROSITE" id="PS00107">
    <property type="entry name" value="PROTEIN_KINASE_ATP"/>
    <property type="match status" value="1"/>
</dbReference>
<feature type="compositionally biased region" description="Basic and acidic residues" evidence="6">
    <location>
        <begin position="482"/>
        <end position="491"/>
    </location>
</feature>
<sequence>MRKEPFLQRIPLSEPRGAKPPEDEGTVVQPISIGPNSEGLPSEGPNPDGSLSEGLPSLRSMSSQSMSSGFRPLPRTAEPVQVGDVLKERFVLEQVLGAGGMGKVFLALDLRKQEASDRNPYVAIKVLKESLREHPSSIIALQREARKAQELSHPNIIKVYDFDRDGDRFFITMEYLTGKSLDRIIRAEGFTSMPPAEAGRVINAVGEALAFAHGNGFVHWDLKPGNIFITDSGRVKVIDFGLARAIKQPTPGDEDATAFDVGSLGAMTPAFASPEMIETQTPDPRGDIYSLACITYELLAGHHPFSRMPATHARDTRMKLVRIRGLGKAQMRALQNALEFDAAKRTRSVEVFLRDMKLGRGGAAPRFGPAARVGVAGTAVAALAVGGLWWTGWLAPAPTPEKPAGRPVESVADVGPRTPKPAPPSASTPTPAPTPTPTPTPTPAPPSASTTAQTATAQTTGAQTARLAAPSPVEAKPPAKLPEPERPKAVEVPRPPPPDPPVPKPVVLAPPPRPVEPPGVEGVRALMGGWCSGVMKLTLAPAEWTLSLPSGSIVPMRVSRYETADGTLVVELTGTDGRRTFWEFGEFSGNNGTMVQLRARSDGDPDWREYNRPFRRC</sequence>
<dbReference type="PROSITE" id="PS00108">
    <property type="entry name" value="PROTEIN_KINASE_ST"/>
    <property type="match status" value="1"/>
</dbReference>
<keyword evidence="2 5" id="KW-0547">Nucleotide-binding</keyword>
<dbReference type="AlphaFoldDB" id="A0A560BC06"/>
<evidence type="ECO:0000256" key="5">
    <source>
        <dbReference type="PROSITE-ProRule" id="PRU10141"/>
    </source>
</evidence>
<feature type="region of interest" description="Disordered" evidence="6">
    <location>
        <begin position="1"/>
        <end position="75"/>
    </location>
</feature>
<feature type="binding site" evidence="5">
    <location>
        <position position="125"/>
    </location>
    <ligand>
        <name>ATP</name>
        <dbReference type="ChEBI" id="CHEBI:30616"/>
    </ligand>
</feature>
<dbReference type="RefSeq" id="WP_145675421.1">
    <property type="nucleotide sequence ID" value="NZ_VITF01000004.1"/>
</dbReference>
<proteinExistence type="predicted"/>
<evidence type="ECO:0000256" key="1">
    <source>
        <dbReference type="ARBA" id="ARBA00022679"/>
    </source>
</evidence>
<feature type="compositionally biased region" description="Low complexity" evidence="6">
    <location>
        <begin position="447"/>
        <end position="465"/>
    </location>
</feature>
<dbReference type="SMART" id="SM00220">
    <property type="entry name" value="S_TKc"/>
    <property type="match status" value="1"/>
</dbReference>
<dbReference type="PROSITE" id="PS50011">
    <property type="entry name" value="PROTEIN_KINASE_DOM"/>
    <property type="match status" value="1"/>
</dbReference>
<dbReference type="InterPro" id="IPR011009">
    <property type="entry name" value="Kinase-like_dom_sf"/>
</dbReference>
<feature type="compositionally biased region" description="Pro residues" evidence="6">
    <location>
        <begin position="418"/>
        <end position="446"/>
    </location>
</feature>
<dbReference type="PANTHER" id="PTHR43289:SF6">
    <property type="entry name" value="SERINE_THREONINE-PROTEIN KINASE NEKL-3"/>
    <property type="match status" value="1"/>
</dbReference>
<reference evidence="8 9" key="1">
    <citation type="submission" date="2019-06" db="EMBL/GenBank/DDBJ databases">
        <title>Genomic Encyclopedia of Type Strains, Phase IV (KMG-V): Genome sequencing to study the core and pangenomes of soil and plant-associated prokaryotes.</title>
        <authorList>
            <person name="Whitman W."/>
        </authorList>
    </citation>
    <scope>NUCLEOTIDE SEQUENCE [LARGE SCALE GENOMIC DNA]</scope>
    <source>
        <strain evidence="8 9">BR 11796</strain>
    </source>
</reference>
<name>A0A560BC06_AZOBR</name>
<keyword evidence="8" id="KW-0723">Serine/threonine-protein kinase</keyword>
<dbReference type="CDD" id="cd14014">
    <property type="entry name" value="STKc_PknB_like"/>
    <property type="match status" value="1"/>
</dbReference>
<dbReference type="InterPro" id="IPR008271">
    <property type="entry name" value="Ser/Thr_kinase_AS"/>
</dbReference>
<comment type="caution">
    <text evidence="8">The sequence shown here is derived from an EMBL/GenBank/DDBJ whole genome shotgun (WGS) entry which is preliminary data.</text>
</comment>
<keyword evidence="4 5" id="KW-0067">ATP-binding</keyword>
<dbReference type="SUPFAM" id="SSF56112">
    <property type="entry name" value="Protein kinase-like (PK-like)"/>
    <property type="match status" value="1"/>
</dbReference>
<evidence type="ECO:0000256" key="2">
    <source>
        <dbReference type="ARBA" id="ARBA00022741"/>
    </source>
</evidence>